<dbReference type="Proteomes" id="UP000437562">
    <property type="component" value="Unassembled WGS sequence"/>
</dbReference>
<reference evidence="1 2" key="1">
    <citation type="submission" date="2019-10" db="EMBL/GenBank/DDBJ databases">
        <authorList>
            <person name="Karimi E."/>
        </authorList>
    </citation>
    <scope>NUCLEOTIDE SEQUENCE [LARGE SCALE GENOMIC DNA]</scope>
    <source>
        <strain evidence="1">Bacillus sp. 71</strain>
    </source>
</reference>
<evidence type="ECO:0000313" key="1">
    <source>
        <dbReference type="EMBL" id="VXC72525.1"/>
    </source>
</evidence>
<protein>
    <submittedName>
        <fullName evidence="1">Uncharacterized protein</fullName>
    </submittedName>
</protein>
<accession>A0A654AX53</accession>
<name>A0A654AX53_BACMY</name>
<dbReference type="EMBL" id="CABWMC010000032">
    <property type="protein sequence ID" value="VXC72525.1"/>
    <property type="molecule type" value="Genomic_DNA"/>
</dbReference>
<dbReference type="AlphaFoldDB" id="A0A654AX53"/>
<gene>
    <name evidence="1" type="ORF">BACI71_70043</name>
</gene>
<evidence type="ECO:0000313" key="2">
    <source>
        <dbReference type="Proteomes" id="UP000437562"/>
    </source>
</evidence>
<organism evidence="1 2">
    <name type="scientific">Bacillus mycoides</name>
    <dbReference type="NCBI Taxonomy" id="1405"/>
    <lineage>
        <taxon>Bacteria</taxon>
        <taxon>Bacillati</taxon>
        <taxon>Bacillota</taxon>
        <taxon>Bacilli</taxon>
        <taxon>Bacillales</taxon>
        <taxon>Bacillaceae</taxon>
        <taxon>Bacillus</taxon>
        <taxon>Bacillus cereus group</taxon>
    </lineage>
</organism>
<proteinExistence type="predicted"/>
<sequence>MLSTRYRIHTNYANFQEIVERTTGYDINQQTLVEGNVKILNNILFWSTLF</sequence>